<name>A0A6F8PK39_9GAMM</name>
<feature type="domain" description="T-SNARE coiled-coil homology" evidence="7">
    <location>
        <begin position="803"/>
        <end position="865"/>
    </location>
</feature>
<proteinExistence type="inferred from homology"/>
<keyword evidence="10" id="KW-1185">Reference proteome</keyword>
<protein>
    <recommendedName>
        <fullName evidence="11">Methyl-accepting chemotaxis protein</fullName>
    </recommendedName>
</protein>
<dbReference type="PANTHER" id="PTHR43531:SF14">
    <property type="entry name" value="METHYL-ACCEPTING CHEMOTAXIS PROTEIN I-RELATED"/>
    <property type="match status" value="1"/>
</dbReference>
<dbReference type="AlphaFoldDB" id="A0A6F8PK39"/>
<dbReference type="GO" id="GO:0006935">
    <property type="term" value="P:chemotaxis"/>
    <property type="evidence" value="ECO:0007669"/>
    <property type="project" value="TreeGrafter"/>
</dbReference>
<feature type="domain" description="Methyl-accepting transducer" evidence="6">
    <location>
        <begin position="644"/>
        <end position="873"/>
    </location>
</feature>
<feature type="domain" description="HAMP" evidence="8">
    <location>
        <begin position="455"/>
        <end position="507"/>
    </location>
</feature>
<dbReference type="PROSITE" id="PS50885">
    <property type="entry name" value="HAMP"/>
    <property type="match status" value="2"/>
</dbReference>
<comment type="similarity">
    <text evidence="4">Belongs to the methyl-accepting chemotaxis (MCP) protein family.</text>
</comment>
<evidence type="ECO:0000259" key="7">
    <source>
        <dbReference type="PROSITE" id="PS50192"/>
    </source>
</evidence>
<evidence type="ECO:0008006" key="11">
    <source>
        <dbReference type="Google" id="ProtNLM"/>
    </source>
</evidence>
<dbReference type="InterPro" id="IPR000727">
    <property type="entry name" value="T_SNARE_dom"/>
</dbReference>
<dbReference type="SMART" id="SM00283">
    <property type="entry name" value="MA"/>
    <property type="match status" value="1"/>
</dbReference>
<dbReference type="CDD" id="cd06225">
    <property type="entry name" value="HAMP"/>
    <property type="match status" value="1"/>
</dbReference>
<dbReference type="SMART" id="SM00304">
    <property type="entry name" value="HAMP"/>
    <property type="match status" value="3"/>
</dbReference>
<evidence type="ECO:0000313" key="10">
    <source>
        <dbReference type="Proteomes" id="UP000501466"/>
    </source>
</evidence>
<dbReference type="PROSITE" id="PS50192">
    <property type="entry name" value="T_SNARE"/>
    <property type="match status" value="1"/>
</dbReference>
<dbReference type="Pfam" id="PF18947">
    <property type="entry name" value="HAMP_2"/>
    <property type="match status" value="1"/>
</dbReference>
<dbReference type="GO" id="GO:0005886">
    <property type="term" value="C:plasma membrane"/>
    <property type="evidence" value="ECO:0007669"/>
    <property type="project" value="TreeGrafter"/>
</dbReference>
<dbReference type="Pfam" id="PF00672">
    <property type="entry name" value="HAMP"/>
    <property type="match status" value="1"/>
</dbReference>
<evidence type="ECO:0000256" key="4">
    <source>
        <dbReference type="ARBA" id="ARBA00029447"/>
    </source>
</evidence>
<dbReference type="RefSeq" id="WP_173289866.1">
    <property type="nucleotide sequence ID" value="NZ_AP021888.1"/>
</dbReference>
<keyword evidence="3 5" id="KW-0807">Transducer</keyword>
<evidence type="ECO:0000256" key="5">
    <source>
        <dbReference type="PROSITE-ProRule" id="PRU00284"/>
    </source>
</evidence>
<dbReference type="InterPro" id="IPR051310">
    <property type="entry name" value="MCP_chemotaxis"/>
</dbReference>
<feature type="domain" description="HAMP" evidence="8">
    <location>
        <begin position="587"/>
        <end position="639"/>
    </location>
</feature>
<gene>
    <name evidence="9" type="ORF">THMIRHAT_01840</name>
</gene>
<evidence type="ECO:0000256" key="3">
    <source>
        <dbReference type="ARBA" id="ARBA00023224"/>
    </source>
</evidence>
<evidence type="ECO:0000259" key="8">
    <source>
        <dbReference type="PROSITE" id="PS50885"/>
    </source>
</evidence>
<dbReference type="PANTHER" id="PTHR43531">
    <property type="entry name" value="PROTEIN ICFG"/>
    <property type="match status" value="1"/>
</dbReference>
<dbReference type="FunFam" id="1.10.287.950:FF:000001">
    <property type="entry name" value="Methyl-accepting chemotaxis sensory transducer"/>
    <property type="match status" value="1"/>
</dbReference>
<dbReference type="PROSITE" id="PS50111">
    <property type="entry name" value="CHEMOTAXIS_TRANSDUC_2"/>
    <property type="match status" value="1"/>
</dbReference>
<dbReference type="InterPro" id="IPR004089">
    <property type="entry name" value="MCPsignal_dom"/>
</dbReference>
<dbReference type="Proteomes" id="UP000501466">
    <property type="component" value="Chromosome"/>
</dbReference>
<dbReference type="CDD" id="cd11386">
    <property type="entry name" value="MCP_signal"/>
    <property type="match status" value="1"/>
</dbReference>
<reference evidence="10" key="1">
    <citation type="submission" date="2019-11" db="EMBL/GenBank/DDBJ databases">
        <title>Isolation and characterization of two novel species in the genus Thiomicrorhabdus.</title>
        <authorList>
            <person name="Mochizuki J."/>
            <person name="Kojima H."/>
            <person name="Fukui M."/>
        </authorList>
    </citation>
    <scope>NUCLEOTIDE SEQUENCE [LARGE SCALE GENOMIC DNA]</scope>
    <source>
        <strain evidence="10">AkT22</strain>
    </source>
</reference>
<dbReference type="InterPro" id="IPR003660">
    <property type="entry name" value="HAMP_dom"/>
</dbReference>
<dbReference type="GO" id="GO:0004888">
    <property type="term" value="F:transmembrane signaling receptor activity"/>
    <property type="evidence" value="ECO:0007669"/>
    <property type="project" value="TreeGrafter"/>
</dbReference>
<dbReference type="EMBL" id="AP021888">
    <property type="protein sequence ID" value="BBP42438.1"/>
    <property type="molecule type" value="Genomic_DNA"/>
</dbReference>
<dbReference type="Gene3D" id="3.30.450.20">
    <property type="entry name" value="PAS domain"/>
    <property type="match status" value="1"/>
</dbReference>
<dbReference type="KEGG" id="tzo:THMIRHAT_01840"/>
<evidence type="ECO:0000256" key="2">
    <source>
        <dbReference type="ARBA" id="ARBA00022481"/>
    </source>
</evidence>
<sequence>MKLTPKLIISFLTLGILPLLVFGIISVNTADSGLKSLAHQQLESVRDLKKKTIERYFQTIDAQVVTLADTQVVLQAMFYLPTQVKTYTALADKNADQLPSYKQALTQFYQKNHPQVLQSMPNYVAQLSPTAVMMQTDYLLNNPNDLKNRWKLNKAKSATAYHAIHTSMQPVVHKFIENAHFLDLYLVDVNSHDVLYSVNKSADFGINLNQAPYDQTGLARAYQASKSLKQGETHFTDFSSYAATQGLPVAFVSTPVVYEGKTLGILIIEINHDAINDILFDRSGMGSTGETFLVGQDKLLRTNAQKMPERFNIEAAFADPANHKMQHPAVDLALNNQTGITDSESYTQTPTLTAYAPINIKGTQWAILAEMQNAEAFASSNHLLNLAFSIGLLSILLISLIAAYLARSIAQPIHRLVDTLHHVHQSSDFKLRHASHSNDSFEMQQAGTALNALMQNLEASFNDIEKVMGAIAKGEFKERITADLHGDLDQLKTFVNASADSVEKTMNALSEVMQGISEGHFSVRLDASIQGELKSQVDFAMTQMEKAILTITDAMEYAAKGNFSHRVEGDLKGDMARLKNSVNLSLTEIQSAVDEITDSAKALAKGDLTQLAKGKHEGELHELQQAINHSIEHLNQMIEGVRHAANTVTHGANEISNSSQDLNGRTQQQAAALEQTAAAMEQMTASVRGNSEHALRAAQLSTNARGVTQKGVEVMQQTIDAMKGIETASNQINDIIGLIDSVAFQTNLLALNAAVEAARAGEAGRGFAVVAAEVRNLAGRSAEAANQIKTLIGNAGQQIQQGTRLVNQSSQSLNDINQAIQQVNDIVNDISHSSAEQATGISQVNLSMTEMDQSTQQNATLVENLASHADNVDVQAKKLQDSVATFITQKQLK</sequence>
<dbReference type="GO" id="GO:0007165">
    <property type="term" value="P:signal transduction"/>
    <property type="evidence" value="ECO:0007669"/>
    <property type="project" value="UniProtKB-KW"/>
</dbReference>
<dbReference type="Gene3D" id="1.10.287.950">
    <property type="entry name" value="Methyl-accepting chemotaxis protein"/>
    <property type="match status" value="1"/>
</dbReference>
<evidence type="ECO:0000313" key="9">
    <source>
        <dbReference type="EMBL" id="BBP42438.1"/>
    </source>
</evidence>
<dbReference type="Gene3D" id="1.20.120.1530">
    <property type="match status" value="1"/>
</dbReference>
<accession>A0A6F8PK39</accession>
<evidence type="ECO:0000256" key="1">
    <source>
        <dbReference type="ARBA" id="ARBA00004370"/>
    </source>
</evidence>
<comment type="subcellular location">
    <subcellularLocation>
        <location evidence="1">Membrane</location>
    </subcellularLocation>
</comment>
<organism evidence="9 10">
    <name type="scientific">Thiosulfativibrio zosterae</name>
    <dbReference type="NCBI Taxonomy" id="2675053"/>
    <lineage>
        <taxon>Bacteria</taxon>
        <taxon>Pseudomonadati</taxon>
        <taxon>Pseudomonadota</taxon>
        <taxon>Gammaproteobacteria</taxon>
        <taxon>Thiotrichales</taxon>
        <taxon>Piscirickettsiaceae</taxon>
        <taxon>Thiosulfativibrio</taxon>
    </lineage>
</organism>
<evidence type="ECO:0000259" key="6">
    <source>
        <dbReference type="PROSITE" id="PS50111"/>
    </source>
</evidence>
<dbReference type="SUPFAM" id="SSF58104">
    <property type="entry name" value="Methyl-accepting chemotaxis protein (MCP) signaling domain"/>
    <property type="match status" value="1"/>
</dbReference>
<dbReference type="Pfam" id="PF00015">
    <property type="entry name" value="MCPsignal"/>
    <property type="match status" value="1"/>
</dbReference>
<keyword evidence="2" id="KW-0488">Methylation</keyword>